<dbReference type="InterPro" id="IPR015940">
    <property type="entry name" value="UBA"/>
</dbReference>
<feature type="region of interest" description="Disordered" evidence="1">
    <location>
        <begin position="915"/>
        <end position="959"/>
    </location>
</feature>
<keyword evidence="4" id="KW-1185">Reference proteome</keyword>
<feature type="compositionally biased region" description="Pro residues" evidence="1">
    <location>
        <begin position="687"/>
        <end position="696"/>
    </location>
</feature>
<dbReference type="Gene3D" id="1.25.40.10">
    <property type="entry name" value="Tetratricopeptide repeat domain"/>
    <property type="match status" value="1"/>
</dbReference>
<gene>
    <name evidence="3" type="ORF">GALMADRAFT_137751</name>
</gene>
<feature type="compositionally biased region" description="Basic and acidic residues" evidence="1">
    <location>
        <begin position="507"/>
        <end position="520"/>
    </location>
</feature>
<dbReference type="SUPFAM" id="SSF48452">
    <property type="entry name" value="TPR-like"/>
    <property type="match status" value="1"/>
</dbReference>
<feature type="region of interest" description="Disordered" evidence="1">
    <location>
        <begin position="1"/>
        <end position="430"/>
    </location>
</feature>
<dbReference type="HOGENOM" id="CLU_005723_1_1_1"/>
<name>A0A067T8P6_GALM3</name>
<dbReference type="InterPro" id="IPR011990">
    <property type="entry name" value="TPR-like_helical_dom_sf"/>
</dbReference>
<evidence type="ECO:0000256" key="1">
    <source>
        <dbReference type="SAM" id="MobiDB-lite"/>
    </source>
</evidence>
<feature type="compositionally biased region" description="Low complexity" evidence="1">
    <location>
        <begin position="214"/>
        <end position="242"/>
    </location>
</feature>
<evidence type="ECO:0000313" key="3">
    <source>
        <dbReference type="EMBL" id="KDR78742.1"/>
    </source>
</evidence>
<dbReference type="SMART" id="SM00165">
    <property type="entry name" value="UBA"/>
    <property type="match status" value="1"/>
</dbReference>
<dbReference type="Proteomes" id="UP000027222">
    <property type="component" value="Unassembled WGS sequence"/>
</dbReference>
<feature type="compositionally biased region" description="Basic and acidic residues" evidence="1">
    <location>
        <begin position="614"/>
        <end position="632"/>
    </location>
</feature>
<feature type="compositionally biased region" description="Basic and acidic residues" evidence="1">
    <location>
        <begin position="310"/>
        <end position="321"/>
    </location>
</feature>
<feature type="region of interest" description="Disordered" evidence="1">
    <location>
        <begin position="445"/>
        <end position="540"/>
    </location>
</feature>
<feature type="compositionally biased region" description="Polar residues" evidence="1">
    <location>
        <begin position="144"/>
        <end position="163"/>
    </location>
</feature>
<dbReference type="STRING" id="685588.A0A067T8P6"/>
<feature type="compositionally biased region" description="Low complexity" evidence="1">
    <location>
        <begin position="97"/>
        <end position="133"/>
    </location>
</feature>
<dbReference type="PANTHER" id="PTHR24216:SF65">
    <property type="entry name" value="PAXILLIN-LIKE PROTEIN 1"/>
    <property type="match status" value="1"/>
</dbReference>
<proteinExistence type="predicted"/>
<reference evidence="4" key="1">
    <citation type="journal article" date="2014" name="Proc. Natl. Acad. Sci. U.S.A.">
        <title>Extensive sampling of basidiomycete genomes demonstrates inadequacy of the white-rot/brown-rot paradigm for wood decay fungi.</title>
        <authorList>
            <person name="Riley R."/>
            <person name="Salamov A.A."/>
            <person name="Brown D.W."/>
            <person name="Nagy L.G."/>
            <person name="Floudas D."/>
            <person name="Held B.W."/>
            <person name="Levasseur A."/>
            <person name="Lombard V."/>
            <person name="Morin E."/>
            <person name="Otillar R."/>
            <person name="Lindquist E.A."/>
            <person name="Sun H."/>
            <person name="LaButti K.M."/>
            <person name="Schmutz J."/>
            <person name="Jabbour D."/>
            <person name="Luo H."/>
            <person name="Baker S.E."/>
            <person name="Pisabarro A.G."/>
            <person name="Walton J.D."/>
            <person name="Blanchette R.A."/>
            <person name="Henrissat B."/>
            <person name="Martin F."/>
            <person name="Cullen D."/>
            <person name="Hibbett D.S."/>
            <person name="Grigoriev I.V."/>
        </authorList>
    </citation>
    <scope>NUCLEOTIDE SEQUENCE [LARGE SCALE GENOMIC DNA]</scope>
    <source>
        <strain evidence="4">CBS 339.88</strain>
    </source>
</reference>
<dbReference type="PROSITE" id="PS50030">
    <property type="entry name" value="UBA"/>
    <property type="match status" value="1"/>
</dbReference>
<organism evidence="3 4">
    <name type="scientific">Galerina marginata (strain CBS 339.88)</name>
    <dbReference type="NCBI Taxonomy" id="685588"/>
    <lineage>
        <taxon>Eukaryota</taxon>
        <taxon>Fungi</taxon>
        <taxon>Dikarya</taxon>
        <taxon>Basidiomycota</taxon>
        <taxon>Agaricomycotina</taxon>
        <taxon>Agaricomycetes</taxon>
        <taxon>Agaricomycetidae</taxon>
        <taxon>Agaricales</taxon>
        <taxon>Agaricineae</taxon>
        <taxon>Strophariaceae</taxon>
        <taxon>Galerina</taxon>
    </lineage>
</organism>
<feature type="region of interest" description="Disordered" evidence="1">
    <location>
        <begin position="1132"/>
        <end position="1151"/>
    </location>
</feature>
<dbReference type="SUPFAM" id="SSF46934">
    <property type="entry name" value="UBA-like"/>
    <property type="match status" value="1"/>
</dbReference>
<feature type="compositionally biased region" description="Polar residues" evidence="1">
    <location>
        <begin position="27"/>
        <end position="47"/>
    </location>
</feature>
<dbReference type="Pfam" id="PF22562">
    <property type="entry name" value="UBA_7"/>
    <property type="match status" value="1"/>
</dbReference>
<feature type="compositionally biased region" description="Low complexity" evidence="1">
    <location>
        <begin position="57"/>
        <end position="67"/>
    </location>
</feature>
<dbReference type="SUPFAM" id="SSF46565">
    <property type="entry name" value="Chaperone J-domain"/>
    <property type="match status" value="1"/>
</dbReference>
<protein>
    <recommendedName>
        <fullName evidence="2">UBA domain-containing protein</fullName>
    </recommendedName>
</protein>
<feature type="compositionally biased region" description="Polar residues" evidence="1">
    <location>
        <begin position="81"/>
        <end position="91"/>
    </location>
</feature>
<dbReference type="InterPro" id="IPR036869">
    <property type="entry name" value="J_dom_sf"/>
</dbReference>
<dbReference type="OrthoDB" id="1717591at2759"/>
<feature type="compositionally biased region" description="Low complexity" evidence="1">
    <location>
        <begin position="661"/>
        <end position="686"/>
    </location>
</feature>
<feature type="compositionally biased region" description="Gly residues" evidence="1">
    <location>
        <begin position="582"/>
        <end position="597"/>
    </location>
</feature>
<dbReference type="Gene3D" id="1.10.8.10">
    <property type="entry name" value="DNA helicase RuvA subunit, C-terminal domain"/>
    <property type="match status" value="1"/>
</dbReference>
<feature type="region of interest" description="Disordered" evidence="1">
    <location>
        <begin position="578"/>
        <end position="701"/>
    </location>
</feature>
<feature type="region of interest" description="Disordered" evidence="1">
    <location>
        <begin position="801"/>
        <end position="823"/>
    </location>
</feature>
<dbReference type="EMBL" id="KL142374">
    <property type="protein sequence ID" value="KDR78742.1"/>
    <property type="molecule type" value="Genomic_DNA"/>
</dbReference>
<dbReference type="Gene3D" id="1.10.287.110">
    <property type="entry name" value="DnaJ domain"/>
    <property type="match status" value="1"/>
</dbReference>
<dbReference type="InterPro" id="IPR009060">
    <property type="entry name" value="UBA-like_sf"/>
</dbReference>
<evidence type="ECO:0000259" key="2">
    <source>
        <dbReference type="PROSITE" id="PS50030"/>
    </source>
</evidence>
<sequence length="1351" mass="142505">MSDSFADLWSSSAPLPPKPKPQTLSSATTSFTGNSASQRPVNTTRTNAKPDVFTLLASSGSSSPAPRYGGGTGLTGSSAANLGSSAPSSRAITPGMSRSNSSTPAPAAASSSSGDAFSDIFSSSTGNTSNGSTKMTLAARLAMESQQRGRSPGLQSGLGQQHAKQQDGAGYQSSAWAGLDSLAAGGLGGSKAGTSNPAVIEDDDWGLGDFGAPTTKAMSTTKTASTSRSTPQPQPQQKKATTLWDLDDFASSPPPAHTGSDSDLGSLLNDIQRPVSRSASSQGTRNKPQVPASSFLDNEGLTSPDTDFDFGNREDRVDEARRHHAGKGRQNRGGLLNLDGEDDHGYSATRKGLLDDDGDGDDGWGQAPTASRGGRGVEDDLLGMLGQPVEVVRAAPTQDADHAPSRNGRSNPTRSHGSRPGASSPPPHILGQIVEMGFSIEQAKKALKQTKDGQDVQAALESLLGGGDPAEESRSGGGGYAGEREHPRPSNSSPAPPPAHPRTAPKGQKERERERLERQRQASLREGGEGSGSGSVTDIQEQADKLLAQASEIGLTVFSKASAFWKGGKEKVVKAYEERSGDVGGRGGAPAAGGGGRPKWMQEVVHQSDDEDDSGRNHEGFRDTHDQEEVFPRRPNVKVEQAEVDLFSDPAPQRSTPFSQSRPNSIRQTSSSSQPQQRKAPQQRQPTQPPPPPPTRNLPTASPSALAIAMKHKTAGTEQFKLGQHAAAVESYSAAIAALPDGHLLLIPLHTNRALSRLKTGEYVGAVADCEKAVEGVLGKLVFSSGAGRAALSNDDGFGFDDPLAPKKDASPSAPPPLLQPSIIPPGLLSAGRSRVNEGGWMHPQGVGVDLLDGYVKALRRAAEACEGREKWVDAGLWWSVLSRAGEGEGGGWVEEKTRKEAVSGGVRCRKMLDQASGSGASSSPVAGLAKAAGPASVSRPPTKPKPKPRPPPAPSNEPSRALLALQNITAQAESEDAAKHALKDMVDARLSAWKTGKETNVRALLASLETVLWEGAITGGLKMGMADLVSPAQVKKGYVRAIAKVHPDKEGFMNSGLTSSLTDLNPSYYDGRSDHNECGIRPGFTFGGNEPASFDFTLRCPNHLFLGIVLGAIDPYTGAPFSVYLHDEPVSPSFPPSPSGKDTHSNTPSLPVPVPVPVPEPVPEVNSIPVPPPAPLSLVAEEASTLDVPELITNTLIPVTKAPCRSRKRARAAADENIESPPIKKGKLNSRRARDTDPWTVETVVVVNKRRIILVSTEDYYSTNITKDGTTLAKLAGYICRKCDHRARVSGDMRKHVESHYAPQWHCKDHGCVCSSNSIKGSSFTRKSAMVVHMKDEKHKKHQQDNPPIV</sequence>
<feature type="compositionally biased region" description="Low complexity" evidence="1">
    <location>
        <begin position="173"/>
        <end position="184"/>
    </location>
</feature>
<dbReference type="SMART" id="SM00355">
    <property type="entry name" value="ZnF_C2H2"/>
    <property type="match status" value="2"/>
</dbReference>
<evidence type="ECO:0000313" key="4">
    <source>
        <dbReference type="Proteomes" id="UP000027222"/>
    </source>
</evidence>
<dbReference type="InterPro" id="IPR013087">
    <property type="entry name" value="Znf_C2H2_type"/>
</dbReference>
<feature type="domain" description="UBA" evidence="2">
    <location>
        <begin position="424"/>
        <end position="466"/>
    </location>
</feature>
<feature type="compositionally biased region" description="Polar residues" evidence="1">
    <location>
        <begin position="275"/>
        <end position="305"/>
    </location>
</feature>
<accession>A0A067T8P6</accession>
<dbReference type="PANTHER" id="PTHR24216">
    <property type="entry name" value="PAXILLIN-RELATED"/>
    <property type="match status" value="1"/>
</dbReference>